<dbReference type="AlphaFoldDB" id="Q2L1U1"/>
<feature type="domain" description="Glutamine amidotransferase type-2" evidence="5">
    <location>
        <begin position="2"/>
        <end position="243"/>
    </location>
</feature>
<keyword evidence="3" id="KW-0808">Transferase</keyword>
<evidence type="ECO:0000313" key="6">
    <source>
        <dbReference type="EMBL" id="CAJ47689.1"/>
    </source>
</evidence>
<gene>
    <name evidence="6" type="ordered locus">BAV0087</name>
</gene>
<organism evidence="6 7">
    <name type="scientific">Bordetella avium (strain 197N)</name>
    <dbReference type="NCBI Taxonomy" id="360910"/>
    <lineage>
        <taxon>Bacteria</taxon>
        <taxon>Pseudomonadati</taxon>
        <taxon>Pseudomonadota</taxon>
        <taxon>Betaproteobacteria</taxon>
        <taxon>Burkholderiales</taxon>
        <taxon>Alcaligenaceae</taxon>
        <taxon>Bordetella</taxon>
    </lineage>
</organism>
<dbReference type="SUPFAM" id="SSF56235">
    <property type="entry name" value="N-terminal nucleophile aminohydrolases (Ntn hydrolases)"/>
    <property type="match status" value="1"/>
</dbReference>
<dbReference type="eggNOG" id="COG0037">
    <property type="taxonomic scope" value="Bacteria"/>
</dbReference>
<protein>
    <recommendedName>
        <fullName evidence="2">glutamine--fructose-6-phosphate transaminase (isomerizing)</fullName>
        <ecNumber evidence="2">2.6.1.16</ecNumber>
    </recommendedName>
</protein>
<dbReference type="RefSeq" id="WP_012415791.1">
    <property type="nucleotide sequence ID" value="NC_010645.1"/>
</dbReference>
<name>Q2L1U1_BORA1</name>
<dbReference type="InterPro" id="IPR017932">
    <property type="entry name" value="GATase_2_dom"/>
</dbReference>
<keyword evidence="4" id="KW-0315">Glutamine amidotransferase</keyword>
<dbReference type="PANTHER" id="PTHR10937">
    <property type="entry name" value="GLUCOSAMINE--FRUCTOSE-6-PHOSPHATE AMINOTRANSFERASE, ISOMERIZING"/>
    <property type="match status" value="1"/>
</dbReference>
<dbReference type="Gene3D" id="3.60.20.10">
    <property type="entry name" value="Glutamine Phosphoribosylpyrophosphate, subunit 1, domain 1"/>
    <property type="match status" value="1"/>
</dbReference>
<dbReference type="Gene3D" id="3.40.50.620">
    <property type="entry name" value="HUPs"/>
    <property type="match status" value="1"/>
</dbReference>
<dbReference type="Proteomes" id="UP000001977">
    <property type="component" value="Chromosome"/>
</dbReference>
<dbReference type="GO" id="GO:0004360">
    <property type="term" value="F:glutamine-fructose-6-phosphate transaminase (isomerizing) activity"/>
    <property type="evidence" value="ECO:0007669"/>
    <property type="project" value="UniProtKB-EC"/>
</dbReference>
<evidence type="ECO:0000313" key="7">
    <source>
        <dbReference type="Proteomes" id="UP000001977"/>
    </source>
</evidence>
<evidence type="ECO:0000256" key="3">
    <source>
        <dbReference type="ARBA" id="ARBA00022679"/>
    </source>
</evidence>
<dbReference type="KEGG" id="bav:BAV0087"/>
<sequence>MCGIFGLVVARQSTLKTDDISKLLKRLFLLSESRGKEAAGLAAAAGQTLRVLKYPVPASELLKMQEYKRQVEQAVSQRDQTGLGIVGHARLVTNGQQGVDANNQPVVRDSVVVVHNGIIVNEAEIWAAEPRLKKLAQVDTEVVAALMNDRLARGAPIEQVCREVFGKIYGEASLGVLFADRDDLLLATNTGSLNYLHAPKQGVFVFVSEYVIAKRIREEMKEHIEFGDPQPVRAGQAMTIRIESAQPGPLFSLGLPYSPAETAAPILAAPAPVLRKVVSNVEEQQRRYAGLRRCSKCVLPETMPFIEFDEQGVCNYCNNYKPAKLKGRKELDKLLEKYRSNNGSADCLVGFSGGRDSSYGLHLLKTELGMNPIAYTYDWGMVTDLARRNQARLCGKLGVEHIWVSADIKQKRANVGVNVNAWLKNPDLGMIPLFMAGDKQFMYHANRLMKETGIKLMVYSTNHLERTDFKVGFCGVRPASAGVQLNKVSSMQKAQLALYYMKNYLVNPGYINQSLLDTFTAFLSYYFVNQDFLYLFDYLEWDEATINKVLIETYDWELAPDTPTTWRIGDGTAPFYNYIYQTVAGFTEYETFRSNQIREGVITREEAFMLIEKENIARIDAIQDYCRLIGVDFDKAMRVINSIPKLY</sequence>
<dbReference type="SUPFAM" id="SSF52402">
    <property type="entry name" value="Adenine nucleotide alpha hydrolases-like"/>
    <property type="match status" value="1"/>
</dbReference>
<dbReference type="eggNOG" id="COG0449">
    <property type="taxonomic scope" value="Bacteria"/>
</dbReference>
<dbReference type="Pfam" id="PF13537">
    <property type="entry name" value="GATase_7"/>
    <property type="match status" value="1"/>
</dbReference>
<evidence type="ECO:0000259" key="5">
    <source>
        <dbReference type="PROSITE" id="PS51278"/>
    </source>
</evidence>
<evidence type="ECO:0000256" key="1">
    <source>
        <dbReference type="ARBA" id="ARBA00001031"/>
    </source>
</evidence>
<accession>Q2L1U1</accession>
<dbReference type="OrthoDB" id="8557965at2"/>
<dbReference type="InterPro" id="IPR014729">
    <property type="entry name" value="Rossmann-like_a/b/a_fold"/>
</dbReference>
<comment type="catalytic activity">
    <reaction evidence="1">
        <text>D-fructose 6-phosphate + L-glutamine = D-glucosamine 6-phosphate + L-glutamate</text>
        <dbReference type="Rhea" id="RHEA:13237"/>
        <dbReference type="ChEBI" id="CHEBI:29985"/>
        <dbReference type="ChEBI" id="CHEBI:58359"/>
        <dbReference type="ChEBI" id="CHEBI:58725"/>
        <dbReference type="ChEBI" id="CHEBI:61527"/>
        <dbReference type="EC" id="2.6.1.16"/>
    </reaction>
</comment>
<dbReference type="InterPro" id="IPR029055">
    <property type="entry name" value="Ntn_hydrolases_N"/>
</dbReference>
<evidence type="ECO:0000256" key="4">
    <source>
        <dbReference type="ARBA" id="ARBA00022962"/>
    </source>
</evidence>
<reference evidence="6 7" key="1">
    <citation type="journal article" date="2006" name="J. Bacteriol.">
        <title>Comparison of the genome sequence of the poultry pathogen Bordetella avium with those of B. bronchiseptica, B. pertussis, and B. parapertussis reveals extensive diversity in surface structures associated with host interaction.</title>
        <authorList>
            <person name="Sebaihia M."/>
            <person name="Preston A."/>
            <person name="Maskell D.J."/>
            <person name="Kuzmiak H."/>
            <person name="Connell T.D."/>
            <person name="King N.D."/>
            <person name="Orndorff P.E."/>
            <person name="Miyamoto D.M."/>
            <person name="Thomson N.R."/>
            <person name="Harris D."/>
            <person name="Goble A."/>
            <person name="Lord A."/>
            <person name="Murphy L."/>
            <person name="Quail M.A."/>
            <person name="Rutter S."/>
            <person name="Squares R."/>
            <person name="Squares S."/>
            <person name="Woodward J."/>
            <person name="Parkhill J."/>
            <person name="Temple L.M."/>
        </authorList>
    </citation>
    <scope>NUCLEOTIDE SEQUENCE [LARGE SCALE GENOMIC DNA]</scope>
    <source>
        <strain evidence="6 7">197N</strain>
    </source>
</reference>
<evidence type="ECO:0000256" key="2">
    <source>
        <dbReference type="ARBA" id="ARBA00012916"/>
    </source>
</evidence>
<dbReference type="HOGENOM" id="CLU_404236_0_0_4"/>
<proteinExistence type="predicted"/>
<dbReference type="EC" id="2.6.1.16" evidence="2"/>
<dbReference type="STRING" id="360910.BAV0087"/>
<dbReference type="CDD" id="cd00352">
    <property type="entry name" value="Gn_AT_II"/>
    <property type="match status" value="1"/>
</dbReference>
<dbReference type="PROSITE" id="PS51278">
    <property type="entry name" value="GATASE_TYPE_2"/>
    <property type="match status" value="1"/>
</dbReference>
<keyword evidence="7" id="KW-1185">Reference proteome</keyword>
<dbReference type="EMBL" id="AM167904">
    <property type="protein sequence ID" value="CAJ47689.1"/>
    <property type="molecule type" value="Genomic_DNA"/>
</dbReference>